<dbReference type="HAMAP" id="MF_00735">
    <property type="entry name" value="Methyltr_PrmA"/>
    <property type="match status" value="1"/>
</dbReference>
<dbReference type="Pfam" id="PF06325">
    <property type="entry name" value="PrmA"/>
    <property type="match status" value="1"/>
</dbReference>
<dbReference type="GO" id="GO:0005840">
    <property type="term" value="C:ribosome"/>
    <property type="evidence" value="ECO:0007669"/>
    <property type="project" value="UniProtKB-KW"/>
</dbReference>
<feature type="binding site" evidence="6">
    <location>
        <position position="213"/>
    </location>
    <ligand>
        <name>S-adenosyl-L-methionine</name>
        <dbReference type="ChEBI" id="CHEBI:59789"/>
    </ligand>
</feature>
<keyword evidence="5 6" id="KW-0949">S-adenosyl-L-methionine</keyword>
<keyword evidence="3 6" id="KW-0489">Methyltransferase</keyword>
<comment type="subcellular location">
    <subcellularLocation>
        <location evidence="6">Cytoplasm</location>
    </subcellularLocation>
</comment>
<keyword evidence="8" id="KW-1185">Reference proteome</keyword>
<name>A0ABW9JMK3_9SPHI</name>
<dbReference type="CDD" id="cd02440">
    <property type="entry name" value="AdoMet_MTases"/>
    <property type="match status" value="1"/>
</dbReference>
<evidence type="ECO:0000256" key="1">
    <source>
        <dbReference type="ARBA" id="ARBA00009741"/>
    </source>
</evidence>
<dbReference type="GO" id="GO:0008168">
    <property type="term" value="F:methyltransferase activity"/>
    <property type="evidence" value="ECO:0007669"/>
    <property type="project" value="UniProtKB-KW"/>
</dbReference>
<comment type="caution">
    <text evidence="7">The sequence shown here is derived from an EMBL/GenBank/DDBJ whole genome shotgun (WGS) entry which is preliminary data.</text>
</comment>
<keyword evidence="4 6" id="KW-0808">Transferase</keyword>
<comment type="catalytic activity">
    <reaction evidence="6">
        <text>L-lysyl-[protein] + 3 S-adenosyl-L-methionine = N(6),N(6),N(6)-trimethyl-L-lysyl-[protein] + 3 S-adenosyl-L-homocysteine + 3 H(+)</text>
        <dbReference type="Rhea" id="RHEA:54192"/>
        <dbReference type="Rhea" id="RHEA-COMP:9752"/>
        <dbReference type="Rhea" id="RHEA-COMP:13826"/>
        <dbReference type="ChEBI" id="CHEBI:15378"/>
        <dbReference type="ChEBI" id="CHEBI:29969"/>
        <dbReference type="ChEBI" id="CHEBI:57856"/>
        <dbReference type="ChEBI" id="CHEBI:59789"/>
        <dbReference type="ChEBI" id="CHEBI:61961"/>
    </reaction>
</comment>
<dbReference type="SUPFAM" id="SSF53335">
    <property type="entry name" value="S-adenosyl-L-methionine-dependent methyltransferases"/>
    <property type="match status" value="1"/>
</dbReference>
<dbReference type="InterPro" id="IPR029063">
    <property type="entry name" value="SAM-dependent_MTases_sf"/>
</dbReference>
<dbReference type="Gene3D" id="3.40.50.150">
    <property type="entry name" value="Vaccinia Virus protein VP39"/>
    <property type="match status" value="1"/>
</dbReference>
<evidence type="ECO:0000256" key="5">
    <source>
        <dbReference type="ARBA" id="ARBA00022691"/>
    </source>
</evidence>
<comment type="function">
    <text evidence="6">Methylates ribosomal protein L11.</text>
</comment>
<dbReference type="NCBIfam" id="NF001785">
    <property type="entry name" value="PRK00517.2-2"/>
    <property type="match status" value="1"/>
</dbReference>
<feature type="binding site" evidence="6">
    <location>
        <position position="128"/>
    </location>
    <ligand>
        <name>S-adenosyl-L-methionine</name>
        <dbReference type="ChEBI" id="CHEBI:59789"/>
    </ligand>
</feature>
<evidence type="ECO:0000313" key="8">
    <source>
        <dbReference type="Proteomes" id="UP001517367"/>
    </source>
</evidence>
<reference evidence="7 8" key="1">
    <citation type="submission" date="2024-12" db="EMBL/GenBank/DDBJ databases">
        <authorList>
            <person name="Hu S."/>
        </authorList>
    </citation>
    <scope>NUCLEOTIDE SEQUENCE [LARGE SCALE GENOMIC DNA]</scope>
    <source>
        <strain evidence="7 8">P-25</strain>
    </source>
</reference>
<evidence type="ECO:0000256" key="3">
    <source>
        <dbReference type="ARBA" id="ARBA00022603"/>
    </source>
</evidence>
<protein>
    <recommendedName>
        <fullName evidence="6">Ribosomal protein L11 methyltransferase</fullName>
        <shortName evidence="6">L11 Mtase</shortName>
        <ecNumber evidence="6">2.1.1.-</ecNumber>
    </recommendedName>
</protein>
<evidence type="ECO:0000256" key="6">
    <source>
        <dbReference type="HAMAP-Rule" id="MF_00735"/>
    </source>
</evidence>
<gene>
    <name evidence="6 7" type="primary">prmA</name>
    <name evidence="7" type="ORF">E5L68_012240</name>
</gene>
<dbReference type="RefSeq" id="WP_138730987.1">
    <property type="nucleotide sequence ID" value="NZ_SRMP02000021.1"/>
</dbReference>
<keyword evidence="7" id="KW-0689">Ribosomal protein</keyword>
<keyword evidence="2 6" id="KW-0963">Cytoplasm</keyword>
<dbReference type="Proteomes" id="UP001517367">
    <property type="component" value="Unassembled WGS sequence"/>
</dbReference>
<proteinExistence type="inferred from homology"/>
<dbReference type="InterPro" id="IPR004498">
    <property type="entry name" value="Ribosomal_PrmA_MeTrfase"/>
</dbReference>
<dbReference type="PANTHER" id="PTHR43648">
    <property type="entry name" value="ELECTRON TRANSFER FLAVOPROTEIN BETA SUBUNIT LYSINE METHYLTRANSFERASE"/>
    <property type="match status" value="1"/>
</dbReference>
<dbReference type="InterPro" id="IPR050078">
    <property type="entry name" value="Ribosomal_L11_MeTrfase_PrmA"/>
</dbReference>
<keyword evidence="7" id="KW-0687">Ribonucleoprotein</keyword>
<feature type="binding site" evidence="6">
    <location>
        <position position="171"/>
    </location>
    <ligand>
        <name>S-adenosyl-L-methionine</name>
        <dbReference type="ChEBI" id="CHEBI:59789"/>
    </ligand>
</feature>
<dbReference type="PANTHER" id="PTHR43648:SF1">
    <property type="entry name" value="ELECTRON TRANSFER FLAVOPROTEIN BETA SUBUNIT LYSINE METHYLTRANSFERASE"/>
    <property type="match status" value="1"/>
</dbReference>
<accession>A0ABW9JMK3</accession>
<evidence type="ECO:0000256" key="2">
    <source>
        <dbReference type="ARBA" id="ARBA00022490"/>
    </source>
</evidence>
<comment type="similarity">
    <text evidence="1 6">Belongs to the methyltransferase superfamily. PrmA family.</text>
</comment>
<dbReference type="EC" id="2.1.1.-" evidence="6"/>
<feature type="binding site" evidence="6">
    <location>
        <position position="149"/>
    </location>
    <ligand>
        <name>S-adenosyl-L-methionine</name>
        <dbReference type="ChEBI" id="CHEBI:59789"/>
    </ligand>
</feature>
<evidence type="ECO:0000313" key="7">
    <source>
        <dbReference type="EMBL" id="MFN0292167.1"/>
    </source>
</evidence>
<evidence type="ECO:0000256" key="4">
    <source>
        <dbReference type="ARBA" id="ARBA00022679"/>
    </source>
</evidence>
<dbReference type="EMBL" id="SRMP02000021">
    <property type="protein sequence ID" value="MFN0292167.1"/>
    <property type="molecule type" value="Genomic_DNA"/>
</dbReference>
<sequence>MDYLKVSFSFGEIEEYQKDLLIADLADIDFETFEDTANGFDAFAQKSLFEDGKLQAVLAEHQSLNADYKVEEVVSENWNKEWESNFSPLIISDDCYVRATFHEAQPQYQYEIVIDPKMSFGTGHHQTTTMMMQYILETDFTGTSVLDMGAGTAILGILAAKRGAETVVAIDYDEVCYESAIENAKLNGIDNLVSLHGSKEAIPQQIFDVILANINRNILLDQIETYVSVLKEGGLIFFSGFYETPDLDIIKSHCEQFGLAYQDHKKIDNWVSAKFIKKEN</sequence>
<dbReference type="GO" id="GO:0032259">
    <property type="term" value="P:methylation"/>
    <property type="evidence" value="ECO:0007669"/>
    <property type="project" value="UniProtKB-KW"/>
</dbReference>
<organism evidence="7 8">
    <name type="scientific">Pedobacter helvus</name>
    <dbReference type="NCBI Taxonomy" id="2563444"/>
    <lineage>
        <taxon>Bacteria</taxon>
        <taxon>Pseudomonadati</taxon>
        <taxon>Bacteroidota</taxon>
        <taxon>Sphingobacteriia</taxon>
        <taxon>Sphingobacteriales</taxon>
        <taxon>Sphingobacteriaceae</taxon>
        <taxon>Pedobacter</taxon>
    </lineage>
</organism>